<evidence type="ECO:0000313" key="8">
    <source>
        <dbReference type="Proteomes" id="UP000048926"/>
    </source>
</evidence>
<feature type="transmembrane region" description="Helical" evidence="6">
    <location>
        <begin position="131"/>
        <end position="152"/>
    </location>
</feature>
<accession>A0A0M6XYV5</accession>
<comment type="subcellular location">
    <subcellularLocation>
        <location evidence="1">Membrane</location>
        <topology evidence="1">Multi-pass membrane protein</topology>
    </subcellularLocation>
</comment>
<evidence type="ECO:0000256" key="3">
    <source>
        <dbReference type="ARBA" id="ARBA00022692"/>
    </source>
</evidence>
<evidence type="ECO:0000256" key="6">
    <source>
        <dbReference type="SAM" id="Phobius"/>
    </source>
</evidence>
<evidence type="ECO:0000313" key="7">
    <source>
        <dbReference type="EMBL" id="CTQ43044.1"/>
    </source>
</evidence>
<keyword evidence="3 6" id="KW-0812">Transmembrane</keyword>
<dbReference type="STRING" id="187304.B0E33_22785"/>
<dbReference type="Pfam" id="PF03649">
    <property type="entry name" value="UPF0014"/>
    <property type="match status" value="1"/>
</dbReference>
<keyword evidence="4 6" id="KW-1133">Transmembrane helix</keyword>
<dbReference type="AlphaFoldDB" id="A0A0M6XYV5"/>
<feature type="transmembrane region" description="Helical" evidence="6">
    <location>
        <begin position="90"/>
        <end position="119"/>
    </location>
</feature>
<dbReference type="GO" id="GO:0005886">
    <property type="term" value="C:plasma membrane"/>
    <property type="evidence" value="ECO:0007669"/>
    <property type="project" value="TreeGrafter"/>
</dbReference>
<name>A0A0M6XYV5_9HYPH</name>
<protein>
    <submittedName>
        <fullName evidence="7">ABC-type uncharacterized transport system, permease component</fullName>
    </submittedName>
</protein>
<gene>
    <name evidence="7" type="ORF">LAL4801_01481</name>
</gene>
<dbReference type="PANTHER" id="PTHR30028">
    <property type="entry name" value="UPF0014 INNER MEMBRANE PROTEIN YBBM-RELATED"/>
    <property type="match status" value="1"/>
</dbReference>
<comment type="similarity">
    <text evidence="2">Belongs to the UPF0014 family.</text>
</comment>
<reference evidence="8" key="1">
    <citation type="submission" date="2015-07" db="EMBL/GenBank/DDBJ databases">
        <authorList>
            <person name="Rodrigo-Torres Lidia"/>
            <person name="Arahal R.David."/>
        </authorList>
    </citation>
    <scope>NUCLEOTIDE SEQUENCE [LARGE SCALE GENOMIC DNA]</scope>
    <source>
        <strain evidence="8">CECT 4801</strain>
    </source>
</reference>
<organism evidence="7 8">
    <name type="scientific">Roseibium aggregatum</name>
    <dbReference type="NCBI Taxonomy" id="187304"/>
    <lineage>
        <taxon>Bacteria</taxon>
        <taxon>Pseudomonadati</taxon>
        <taxon>Pseudomonadota</taxon>
        <taxon>Alphaproteobacteria</taxon>
        <taxon>Hyphomicrobiales</taxon>
        <taxon>Stappiaceae</taxon>
        <taxon>Roseibium</taxon>
    </lineage>
</organism>
<dbReference type="Proteomes" id="UP000048926">
    <property type="component" value="Unassembled WGS sequence"/>
</dbReference>
<evidence type="ECO:0000256" key="1">
    <source>
        <dbReference type="ARBA" id="ARBA00004141"/>
    </source>
</evidence>
<dbReference type="OrthoDB" id="9791807at2"/>
<dbReference type="RefSeq" id="WP_055655135.1">
    <property type="nucleotide sequence ID" value="NZ_CXST01000001.1"/>
</dbReference>
<feature type="transmembrane region" description="Helical" evidence="6">
    <location>
        <begin position="188"/>
        <end position="208"/>
    </location>
</feature>
<dbReference type="InterPro" id="IPR005226">
    <property type="entry name" value="UPF0014_fam"/>
</dbReference>
<feature type="transmembrane region" description="Helical" evidence="6">
    <location>
        <begin position="228"/>
        <end position="249"/>
    </location>
</feature>
<keyword evidence="8" id="KW-1185">Reference proteome</keyword>
<evidence type="ECO:0000256" key="2">
    <source>
        <dbReference type="ARBA" id="ARBA00005268"/>
    </source>
</evidence>
<dbReference type="PANTHER" id="PTHR30028:SF0">
    <property type="entry name" value="PROTEIN ALUMINUM SENSITIVE 3"/>
    <property type="match status" value="1"/>
</dbReference>
<feature type="transmembrane region" description="Helical" evidence="6">
    <location>
        <begin position="49"/>
        <end position="78"/>
    </location>
</feature>
<evidence type="ECO:0000256" key="4">
    <source>
        <dbReference type="ARBA" id="ARBA00022989"/>
    </source>
</evidence>
<proteinExistence type="inferred from homology"/>
<feature type="transmembrane region" description="Helical" evidence="6">
    <location>
        <begin position="7"/>
        <end position="29"/>
    </location>
</feature>
<dbReference type="EMBL" id="CXST01000001">
    <property type="protein sequence ID" value="CTQ43044.1"/>
    <property type="molecule type" value="Genomic_DNA"/>
</dbReference>
<evidence type="ECO:0000256" key="5">
    <source>
        <dbReference type="ARBA" id="ARBA00023136"/>
    </source>
</evidence>
<keyword evidence="5 6" id="KW-0472">Membrane</keyword>
<sequence>MTGYLALTYWDLVAASVFLLLNAAFSIVLDLGLTRTLIISALRMSVQLILVGLVLKAIFFAGSLLWTLLAAAVMLAFAGREIWARQDRRLAGLWGPGLGVAVMLVAGTLVTIYALAGLIRPDPVWMPQYALPLFGMVLGNTMTGVSLGLDTLHTSLARGRRDVEAQLLLGRTRWEATRPFSRQALRSGFTPIINAMAATGIVSLPGMMTGQILSGVDPREAVKYQLMIMFLLGGATGLGVLAATFASVWRLTDNRDRLRLDRLNGGSR</sequence>